<feature type="transmembrane region" description="Helical" evidence="2">
    <location>
        <begin position="30"/>
        <end position="49"/>
    </location>
</feature>
<accession>A0A2P6PDM1</accession>
<proteinExistence type="inferred from homology"/>
<dbReference type="Pfam" id="PF01554">
    <property type="entry name" value="MatE"/>
    <property type="match status" value="1"/>
</dbReference>
<evidence type="ECO:0000256" key="1">
    <source>
        <dbReference type="ARBA" id="ARBA00010199"/>
    </source>
</evidence>
<dbReference type="EMBL" id="PDCK01000045">
    <property type="protein sequence ID" value="PRQ20020.1"/>
    <property type="molecule type" value="Genomic_DNA"/>
</dbReference>
<comment type="similarity">
    <text evidence="1">Belongs to the multi antimicrobial extrusion (MATE) (TC 2.A.66.1) family.</text>
</comment>
<evidence type="ECO:0000256" key="2">
    <source>
        <dbReference type="SAM" id="Phobius"/>
    </source>
</evidence>
<evidence type="ECO:0000313" key="3">
    <source>
        <dbReference type="EMBL" id="PRQ20020.1"/>
    </source>
</evidence>
<keyword evidence="2" id="KW-0812">Transmembrane</keyword>
<dbReference type="GO" id="GO:0042910">
    <property type="term" value="F:xenobiotic transmembrane transporter activity"/>
    <property type="evidence" value="ECO:0007669"/>
    <property type="project" value="InterPro"/>
</dbReference>
<dbReference type="Gramene" id="PRQ20020">
    <property type="protein sequence ID" value="PRQ20020"/>
    <property type="gene ID" value="RchiOBHm_Chr7g0223601"/>
</dbReference>
<dbReference type="AlphaFoldDB" id="A0A2P6PDM1"/>
<dbReference type="InterPro" id="IPR002528">
    <property type="entry name" value="MATE_fam"/>
</dbReference>
<dbReference type="GO" id="GO:0016020">
    <property type="term" value="C:membrane"/>
    <property type="evidence" value="ECO:0007669"/>
    <property type="project" value="InterPro"/>
</dbReference>
<keyword evidence="2" id="KW-0472">Membrane</keyword>
<dbReference type="PANTHER" id="PTHR11206">
    <property type="entry name" value="MULTIDRUG RESISTANCE PROTEIN"/>
    <property type="match status" value="1"/>
</dbReference>
<dbReference type="GO" id="GO:0015297">
    <property type="term" value="F:antiporter activity"/>
    <property type="evidence" value="ECO:0007669"/>
    <property type="project" value="InterPro"/>
</dbReference>
<evidence type="ECO:0000313" key="4">
    <source>
        <dbReference type="Proteomes" id="UP000238479"/>
    </source>
</evidence>
<protein>
    <submittedName>
        <fullName evidence="3">Putative multi antimicrobial extrusion protein</fullName>
    </submittedName>
</protein>
<sequence>MGMCSALDTFCGQSYGAKQYLMLGIHMQRAMLVFLLVRIPLAIIWANAGRILQFLGQDPEISAAAGDYACLMIPCIFAYAIL</sequence>
<organism evidence="3 4">
    <name type="scientific">Rosa chinensis</name>
    <name type="common">China rose</name>
    <dbReference type="NCBI Taxonomy" id="74649"/>
    <lineage>
        <taxon>Eukaryota</taxon>
        <taxon>Viridiplantae</taxon>
        <taxon>Streptophyta</taxon>
        <taxon>Embryophyta</taxon>
        <taxon>Tracheophyta</taxon>
        <taxon>Spermatophyta</taxon>
        <taxon>Magnoliopsida</taxon>
        <taxon>eudicotyledons</taxon>
        <taxon>Gunneridae</taxon>
        <taxon>Pentapetalae</taxon>
        <taxon>rosids</taxon>
        <taxon>fabids</taxon>
        <taxon>Rosales</taxon>
        <taxon>Rosaceae</taxon>
        <taxon>Rosoideae</taxon>
        <taxon>Rosoideae incertae sedis</taxon>
        <taxon>Rosa</taxon>
    </lineage>
</organism>
<dbReference type="Proteomes" id="UP000238479">
    <property type="component" value="Chromosome 7"/>
</dbReference>
<keyword evidence="2" id="KW-1133">Transmembrane helix</keyword>
<dbReference type="OMA" id="IAYSCLI"/>
<reference evidence="3 4" key="1">
    <citation type="journal article" date="2018" name="Nat. Genet.">
        <title>The Rosa genome provides new insights in the design of modern roses.</title>
        <authorList>
            <person name="Bendahmane M."/>
        </authorList>
    </citation>
    <scope>NUCLEOTIDE SEQUENCE [LARGE SCALE GENOMIC DNA]</scope>
    <source>
        <strain evidence="4">cv. Old Blush</strain>
    </source>
</reference>
<feature type="transmembrane region" description="Helical" evidence="2">
    <location>
        <begin position="61"/>
        <end position="81"/>
    </location>
</feature>
<comment type="caution">
    <text evidence="3">The sequence shown here is derived from an EMBL/GenBank/DDBJ whole genome shotgun (WGS) entry which is preliminary data.</text>
</comment>
<keyword evidence="4" id="KW-1185">Reference proteome</keyword>
<name>A0A2P6PDM1_ROSCH</name>
<gene>
    <name evidence="3" type="ORF">RchiOBHm_Chr7g0223601</name>
</gene>